<proteinExistence type="predicted"/>
<dbReference type="EMBL" id="AP024238">
    <property type="protein sequence ID" value="BCO25976.1"/>
    <property type="molecule type" value="Genomic_DNA"/>
</dbReference>
<evidence type="ECO:0000313" key="3">
    <source>
        <dbReference type="EMBL" id="BCO25976.1"/>
    </source>
</evidence>
<dbReference type="SUPFAM" id="SSF52540">
    <property type="entry name" value="P-loop containing nucleoside triphosphate hydrolases"/>
    <property type="match status" value="1"/>
</dbReference>
<evidence type="ECO:0008006" key="5">
    <source>
        <dbReference type="Google" id="ProtNLM"/>
    </source>
</evidence>
<evidence type="ECO:0000259" key="1">
    <source>
        <dbReference type="Pfam" id="PF13175"/>
    </source>
</evidence>
<evidence type="ECO:0000259" key="2">
    <source>
        <dbReference type="Pfam" id="PF13304"/>
    </source>
</evidence>
<dbReference type="RefSeq" id="WP_223908698.1">
    <property type="nucleotide sequence ID" value="NZ_AP024238.1"/>
</dbReference>
<protein>
    <recommendedName>
        <fullName evidence="5">Recombination protein F</fullName>
    </recommendedName>
</protein>
<keyword evidence="4" id="KW-1185">Reference proteome</keyword>
<reference evidence="3 4" key="1">
    <citation type="journal article" date="2021" name="Microbiol. Spectr.">
        <title>A Single Bacterium Capable of Oxidation and Reduction of Iron at Circumneutral pH.</title>
        <authorList>
            <person name="Kato S."/>
            <person name="Ohkuma M."/>
        </authorList>
    </citation>
    <scope>NUCLEOTIDE SEQUENCE [LARGE SCALE GENOMIC DNA]</scope>
    <source>
        <strain evidence="3 4">MIZ03</strain>
    </source>
</reference>
<dbReference type="PIRSF" id="PIRSF029347">
    <property type="entry name" value="RecF"/>
    <property type="match status" value="1"/>
</dbReference>
<dbReference type="InterPro" id="IPR014555">
    <property type="entry name" value="RecF-like"/>
</dbReference>
<dbReference type="Pfam" id="PF13304">
    <property type="entry name" value="AAA_21"/>
    <property type="match status" value="1"/>
</dbReference>
<evidence type="ECO:0000313" key="4">
    <source>
        <dbReference type="Proteomes" id="UP000824366"/>
    </source>
</evidence>
<sequence length="401" mass="43357">MIRQLKIRGFKSITELDIELGVVNCFIGANGVGKSNVLEALGVLGAAANGAVDDEALQRRGVRPGLPRLFKSSFQDFRSLPHIGLEAVAESGATYKVSLLNPLESPDPAWSFKTETLTDGPETILTEGVRSIGNLNPKVGLAALKLVELPTESPATLMLQQLQQYAIYCPNTPTLRGMLPDPQTREPLGLSGGRLAEAVADLKRFAEESQGDLLDDLLGLVDWAADVGTSRSVQALLSPSVARSQEVLKFTDRFMATSRNELTAFDASEGVLYVLFTAALCLSPRSPALVAIDNLDQALNPRLVTALTARLVGWLTQVRSGATMGSATRSRQLMFTAHNPAVLDGLDLDNDEVRLFAVDRDSHGHTVVRRLDPTPELKALNREYPLSRLWMMGHLGAVPNV</sequence>
<dbReference type="Pfam" id="PF13175">
    <property type="entry name" value="AAA_15"/>
    <property type="match status" value="1"/>
</dbReference>
<feature type="domain" description="ATPase AAA-type core" evidence="2">
    <location>
        <begin position="256"/>
        <end position="344"/>
    </location>
</feature>
<organism evidence="3 4">
    <name type="scientific">Rhodoferax lithotrophicus</name>
    <dbReference type="NCBI Taxonomy" id="2798804"/>
    <lineage>
        <taxon>Bacteria</taxon>
        <taxon>Pseudomonadati</taxon>
        <taxon>Pseudomonadota</taxon>
        <taxon>Betaproteobacteria</taxon>
        <taxon>Burkholderiales</taxon>
        <taxon>Comamonadaceae</taxon>
        <taxon>Rhodoferax</taxon>
    </lineage>
</organism>
<feature type="domain" description="Endonuclease GajA/Old nuclease/RecF-like AAA" evidence="1">
    <location>
        <begin position="1"/>
        <end position="44"/>
    </location>
</feature>
<dbReference type="InterPro" id="IPR041685">
    <property type="entry name" value="AAA_GajA/Old/RecF-like"/>
</dbReference>
<accession>A0ABM7MI90</accession>
<name>A0ABM7MI90_9BURK</name>
<dbReference type="Gene3D" id="3.40.50.300">
    <property type="entry name" value="P-loop containing nucleotide triphosphate hydrolases"/>
    <property type="match status" value="1"/>
</dbReference>
<dbReference type="PANTHER" id="PTHR32182">
    <property type="entry name" value="DNA REPLICATION AND REPAIR PROTEIN RECF"/>
    <property type="match status" value="1"/>
</dbReference>
<gene>
    <name evidence="3" type="ORF">MIZ03_0855</name>
</gene>
<dbReference type="Proteomes" id="UP000824366">
    <property type="component" value="Chromosome"/>
</dbReference>
<dbReference type="InterPro" id="IPR003959">
    <property type="entry name" value="ATPase_AAA_core"/>
</dbReference>
<dbReference type="PANTHER" id="PTHR32182:SF22">
    <property type="entry name" value="ATP-DEPENDENT ENDONUCLEASE, OLD FAMILY-RELATED"/>
    <property type="match status" value="1"/>
</dbReference>
<dbReference type="InterPro" id="IPR027417">
    <property type="entry name" value="P-loop_NTPase"/>
</dbReference>